<dbReference type="RefSeq" id="WP_209351412.1">
    <property type="nucleotide sequence ID" value="NZ_JAGIYZ010000007.1"/>
</dbReference>
<evidence type="ECO:0000313" key="2">
    <source>
        <dbReference type="Proteomes" id="UP000680815"/>
    </source>
</evidence>
<protein>
    <recommendedName>
        <fullName evidence="3">Lipoprotein</fullName>
    </recommendedName>
</protein>
<name>A0ABS4ARP7_9PROT</name>
<proteinExistence type="predicted"/>
<dbReference type="PROSITE" id="PS51257">
    <property type="entry name" value="PROKAR_LIPOPROTEIN"/>
    <property type="match status" value="1"/>
</dbReference>
<evidence type="ECO:0000313" key="1">
    <source>
        <dbReference type="EMBL" id="MBP0464034.1"/>
    </source>
</evidence>
<comment type="caution">
    <text evidence="1">The sequence shown here is derived from an EMBL/GenBank/DDBJ whole genome shotgun (WGS) entry which is preliminary data.</text>
</comment>
<accession>A0ABS4ARP7</accession>
<organism evidence="1 2">
    <name type="scientific">Roseomonas nitratireducens</name>
    <dbReference type="NCBI Taxonomy" id="2820810"/>
    <lineage>
        <taxon>Bacteria</taxon>
        <taxon>Pseudomonadati</taxon>
        <taxon>Pseudomonadota</taxon>
        <taxon>Alphaproteobacteria</taxon>
        <taxon>Acetobacterales</taxon>
        <taxon>Roseomonadaceae</taxon>
        <taxon>Roseomonas</taxon>
    </lineage>
</organism>
<dbReference type="EMBL" id="JAGIYZ010000007">
    <property type="protein sequence ID" value="MBP0464034.1"/>
    <property type="molecule type" value="Genomic_DNA"/>
</dbReference>
<sequence length="217" mass="22981">MIPDSRARLACALIGALALSGCGTYHVRADNAALQNEPRPQAWSGSIALASDPAGARCAVTRGGAAVTQVTTPAQVTLARGNDPVEVRCSAPGRMDTAVTLRPLRDFGVHHHQPTGPVGTNNNREDIQTGRVRRFFDATVALPPAAFASAAERDAFFNARAAAIRAGWEPQIARAERSRDAMIDSADTLRGYMQQDLAALDRQKAAATIATAARGRR</sequence>
<dbReference type="Proteomes" id="UP000680815">
    <property type="component" value="Unassembled WGS sequence"/>
</dbReference>
<evidence type="ECO:0008006" key="3">
    <source>
        <dbReference type="Google" id="ProtNLM"/>
    </source>
</evidence>
<reference evidence="1 2" key="1">
    <citation type="submission" date="2021-03" db="EMBL/GenBank/DDBJ databases">
        <authorList>
            <person name="So Y."/>
        </authorList>
    </citation>
    <scope>NUCLEOTIDE SEQUENCE [LARGE SCALE GENOMIC DNA]</scope>
    <source>
        <strain evidence="1 2">PWR1</strain>
    </source>
</reference>
<gene>
    <name evidence="1" type="ORF">J5Y09_08940</name>
</gene>
<keyword evidence="2" id="KW-1185">Reference proteome</keyword>